<dbReference type="Pfam" id="PF00590">
    <property type="entry name" value="TP_methylase"/>
    <property type="match status" value="1"/>
</dbReference>
<evidence type="ECO:0000256" key="3">
    <source>
        <dbReference type="ARBA" id="ARBA00022573"/>
    </source>
</evidence>
<feature type="binding site" evidence="14">
    <location>
        <begin position="22"/>
        <end position="23"/>
    </location>
    <ligand>
        <name>NAD(+)</name>
        <dbReference type="ChEBI" id="CHEBI:57540"/>
    </ligand>
</feature>
<evidence type="ECO:0000259" key="16">
    <source>
        <dbReference type="Pfam" id="PF00590"/>
    </source>
</evidence>
<dbReference type="InterPro" id="IPR006367">
    <property type="entry name" value="Sirohaem_synthase_N"/>
</dbReference>
<dbReference type="InterPro" id="IPR050161">
    <property type="entry name" value="Siro_Cobalamin_biosynth"/>
</dbReference>
<evidence type="ECO:0000256" key="9">
    <source>
        <dbReference type="ARBA" id="ARBA00023239"/>
    </source>
</evidence>
<dbReference type="InterPro" id="IPR012409">
    <property type="entry name" value="Sirohaem_synth"/>
</dbReference>
<comment type="function">
    <text evidence="14">Multifunctional enzyme that catalyzes the SAM-dependent methylations of uroporphyrinogen III at position C-2 and C-7 to form precorrin-2 via precorrin-1. Then it catalyzes the NAD-dependent ring dehydrogenation of precorrin-2 to yield sirohydrochlorin. Finally, it catalyzes the ferrochelation of sirohydrochlorin to yield siroheme.</text>
</comment>
<dbReference type="Gene3D" id="1.10.8.210">
    <property type="entry name" value="Sirohaem synthase, dimerisation domain"/>
    <property type="match status" value="1"/>
</dbReference>
<dbReference type="CDD" id="cd11642">
    <property type="entry name" value="SUMT"/>
    <property type="match status" value="1"/>
</dbReference>
<dbReference type="GO" id="GO:0051266">
    <property type="term" value="F:sirohydrochlorin ferrochelatase activity"/>
    <property type="evidence" value="ECO:0007669"/>
    <property type="project" value="UniProtKB-EC"/>
</dbReference>
<comment type="pathway">
    <text evidence="14">Cofactor biosynthesis; adenosylcobalamin biosynthesis; precorrin-2 from uroporphyrinogen III: step 1/1.</text>
</comment>
<dbReference type="InterPro" id="IPR014776">
    <property type="entry name" value="4pyrrole_Mease_sub2"/>
</dbReference>
<reference evidence="19 20" key="1">
    <citation type="submission" date="2022-12" db="EMBL/GenBank/DDBJ databases">
        <title>Complete genome sequencing of Dickeya lacustris type strain LMG30899.</title>
        <authorList>
            <person name="Dobhal S."/>
            <person name="Arizala D."/>
            <person name="Arif M."/>
        </authorList>
    </citation>
    <scope>NUCLEOTIDE SEQUENCE [LARGE SCALE GENOMIC DNA]</scope>
    <source>
        <strain evidence="19 20">LMG30899</strain>
    </source>
</reference>
<sequence>MNYLPIFADLRQRTVLVVGGGEVASRKIALLQRAGASVRVAAHTLSEALAAQHQAQALEWVAHEFTPELLDDVFLVIAATDDAALNARVFTEANRRQRLVNVVDDQPLCSFIFPSLIDRSPLVVAVSSGGQAPVLARLLREKLEALLPARLGTMAEIAGRWRGRIKQRLASVTERRRFWERAFGGRFASLVAAGQLTQAEQELAAQLAQPDIAQGEVALVGAGPGDAGLLTLRGLQVIQQADVVLYDHLVSDEVLELVRRDAERICVGKRASAHLLPQDEINALLVKLAQEGKKVVRLKGGDPFMFGRGGEELQQLAQAGISFQVVPGITAAAGATAYAGIPLTHRDYAQSVTFITGHCRAQGDELDWSTLARGRQTLAIYMGSVKAAHISQQLIAHGRAPETPVAVIGRGTRQDQSVLTGALAELEQLAQQAPSPALLVIGEVVNLHQHLAWFGEQARMTPTDGRPAVVNLA</sequence>
<dbReference type="NCBIfam" id="NF007922">
    <property type="entry name" value="PRK10637.1"/>
    <property type="match status" value="1"/>
</dbReference>
<feature type="modified residue" description="Phosphoserine" evidence="14">
    <location>
        <position position="128"/>
    </location>
</feature>
<dbReference type="InterPro" id="IPR028281">
    <property type="entry name" value="Sirohaem_synthase_central"/>
</dbReference>
<dbReference type="InterPro" id="IPR014777">
    <property type="entry name" value="4pyrrole_Mease_sub1"/>
</dbReference>
<keyword evidence="20" id="KW-1185">Reference proteome</keyword>
<feature type="region of interest" description="Precorrin-2 dehydrogenase / sirohydrochlorin ferrochelatase" evidence="14">
    <location>
        <begin position="1"/>
        <end position="203"/>
    </location>
</feature>
<keyword evidence="8 14" id="KW-0520">NAD</keyword>
<comment type="catalytic activity">
    <reaction evidence="14">
        <text>uroporphyrinogen III + 2 S-adenosyl-L-methionine = precorrin-2 + 2 S-adenosyl-L-homocysteine + H(+)</text>
        <dbReference type="Rhea" id="RHEA:32459"/>
        <dbReference type="ChEBI" id="CHEBI:15378"/>
        <dbReference type="ChEBI" id="CHEBI:57308"/>
        <dbReference type="ChEBI" id="CHEBI:57856"/>
        <dbReference type="ChEBI" id="CHEBI:58827"/>
        <dbReference type="ChEBI" id="CHEBI:59789"/>
        <dbReference type="EC" id="2.1.1.107"/>
    </reaction>
</comment>
<dbReference type="GO" id="GO:0004851">
    <property type="term" value="F:uroporphyrin-III C-methyltransferase activity"/>
    <property type="evidence" value="ECO:0007669"/>
    <property type="project" value="UniProtKB-EC"/>
</dbReference>
<dbReference type="GO" id="GO:0032259">
    <property type="term" value="P:methylation"/>
    <property type="evidence" value="ECO:0007669"/>
    <property type="project" value="UniProtKB-KW"/>
</dbReference>
<dbReference type="Gene3D" id="3.30.950.10">
    <property type="entry name" value="Methyltransferase, Cobalt-precorrin-4 Transmethylase, Domain 2"/>
    <property type="match status" value="1"/>
</dbReference>
<dbReference type="Gene3D" id="3.40.1010.10">
    <property type="entry name" value="Cobalt-precorrin-4 Transmethylase, Domain 1"/>
    <property type="match status" value="1"/>
</dbReference>
<dbReference type="SUPFAM" id="SSF53790">
    <property type="entry name" value="Tetrapyrrole methylase"/>
    <property type="match status" value="1"/>
</dbReference>
<evidence type="ECO:0000256" key="7">
    <source>
        <dbReference type="ARBA" id="ARBA00023002"/>
    </source>
</evidence>
<dbReference type="Pfam" id="PF14824">
    <property type="entry name" value="Sirohm_synth_M"/>
    <property type="match status" value="1"/>
</dbReference>
<feature type="binding site" evidence="14">
    <location>
        <begin position="43"/>
        <end position="44"/>
    </location>
    <ligand>
        <name>NAD(+)</name>
        <dbReference type="ChEBI" id="CHEBI:57540"/>
    </ligand>
</feature>
<feature type="binding site" evidence="14">
    <location>
        <begin position="300"/>
        <end position="302"/>
    </location>
    <ligand>
        <name>S-adenosyl-L-methionine</name>
        <dbReference type="ChEBI" id="CHEBI:59789"/>
    </ligand>
</feature>
<dbReference type="InterPro" id="IPR035996">
    <property type="entry name" value="4pyrrol_Methylase_sf"/>
</dbReference>
<evidence type="ECO:0000256" key="5">
    <source>
        <dbReference type="ARBA" id="ARBA00022679"/>
    </source>
</evidence>
<dbReference type="InterPro" id="IPR036291">
    <property type="entry name" value="NAD(P)-bd_dom_sf"/>
</dbReference>
<feature type="domain" description="Tetrapyrrole methylase" evidence="16">
    <location>
        <begin position="217"/>
        <end position="426"/>
    </location>
</feature>
<dbReference type="SUPFAM" id="SSF75615">
    <property type="entry name" value="Siroheme synthase middle domains-like"/>
    <property type="match status" value="1"/>
</dbReference>
<dbReference type="Pfam" id="PF13241">
    <property type="entry name" value="NAD_binding_7"/>
    <property type="match status" value="1"/>
</dbReference>
<evidence type="ECO:0000256" key="11">
    <source>
        <dbReference type="ARBA" id="ARBA00023268"/>
    </source>
</evidence>
<keyword evidence="4 14" id="KW-0489">Methyltransferase</keyword>
<evidence type="ECO:0000256" key="14">
    <source>
        <dbReference type="HAMAP-Rule" id="MF_01646"/>
    </source>
</evidence>
<dbReference type="NCBIfam" id="TIGR01470">
    <property type="entry name" value="cysG_Nterm"/>
    <property type="match status" value="1"/>
</dbReference>
<keyword evidence="10 14" id="KW-0627">Porphyrin biosynthesis</keyword>
<organism evidence="19 20">
    <name type="scientific">Dickeya lacustris</name>
    <dbReference type="NCBI Taxonomy" id="2259638"/>
    <lineage>
        <taxon>Bacteria</taxon>
        <taxon>Pseudomonadati</taxon>
        <taxon>Pseudomonadota</taxon>
        <taxon>Gammaproteobacteria</taxon>
        <taxon>Enterobacterales</taxon>
        <taxon>Pectobacteriaceae</taxon>
        <taxon>Dickeya</taxon>
    </lineage>
</organism>
<protein>
    <recommendedName>
        <fullName evidence="14">Siroheme synthase</fullName>
    </recommendedName>
    <domain>
        <recommendedName>
            <fullName evidence="14">Uroporphyrinogen-III C-methyltransferase</fullName>
            <shortName evidence="14">Urogen III methylase</shortName>
            <ecNumber evidence="14">2.1.1.107</ecNumber>
        </recommendedName>
        <alternativeName>
            <fullName evidence="14">SUMT</fullName>
        </alternativeName>
        <alternativeName>
            <fullName evidence="14">Uroporphyrinogen III methylase</fullName>
            <shortName evidence="14">UROM</shortName>
        </alternativeName>
    </domain>
    <domain>
        <recommendedName>
            <fullName evidence="14">Precorrin-2 dehydrogenase</fullName>
            <ecNumber evidence="14">1.3.1.76</ecNumber>
        </recommendedName>
    </domain>
    <domain>
        <recommendedName>
            <fullName evidence="14">Sirohydrochlorin ferrochelatase</fullName>
            <ecNumber evidence="14">4.99.1.4</ecNumber>
        </recommendedName>
    </domain>
</protein>
<keyword evidence="3 14" id="KW-0169">Cobalamin biosynthesis</keyword>
<evidence type="ECO:0000256" key="2">
    <source>
        <dbReference type="ARBA" id="ARBA00005879"/>
    </source>
</evidence>
<evidence type="ECO:0000256" key="15">
    <source>
        <dbReference type="RuleBase" id="RU003960"/>
    </source>
</evidence>
<comment type="catalytic activity">
    <reaction evidence="13 14">
        <text>precorrin-2 + NAD(+) = sirohydrochlorin + NADH + 2 H(+)</text>
        <dbReference type="Rhea" id="RHEA:15613"/>
        <dbReference type="ChEBI" id="CHEBI:15378"/>
        <dbReference type="ChEBI" id="CHEBI:57540"/>
        <dbReference type="ChEBI" id="CHEBI:57945"/>
        <dbReference type="ChEBI" id="CHEBI:58351"/>
        <dbReference type="ChEBI" id="CHEBI:58827"/>
        <dbReference type="EC" id="1.3.1.76"/>
    </reaction>
</comment>
<dbReference type="InterPro" id="IPR037115">
    <property type="entry name" value="Sirohaem_synt_dimer_dom_sf"/>
</dbReference>
<comment type="caution">
    <text evidence="14">Lacks conserved residue(s) required for the propagation of feature annotation.</text>
</comment>
<dbReference type="GO" id="GO:0043115">
    <property type="term" value="F:precorrin-2 dehydrogenase activity"/>
    <property type="evidence" value="ECO:0007669"/>
    <property type="project" value="UniProtKB-EC"/>
</dbReference>
<dbReference type="RefSeq" id="WP_125260477.1">
    <property type="nucleotide sequence ID" value="NZ_CP114280.1"/>
</dbReference>
<dbReference type="Gene3D" id="3.30.160.110">
    <property type="entry name" value="Siroheme synthase, domain 2"/>
    <property type="match status" value="1"/>
</dbReference>
<feature type="region of interest" description="Uroporphyrinogen-III C-methyltransferase" evidence="14">
    <location>
        <begin position="215"/>
        <end position="473"/>
    </location>
</feature>
<comment type="similarity">
    <text evidence="2 15">Belongs to the precorrin methyltransferase family.</text>
</comment>
<comment type="pathway">
    <text evidence="1 14">Porphyrin-containing compound metabolism; siroheme biosynthesis; sirohydrochlorin from precorrin-2: step 1/1.</text>
</comment>
<dbReference type="EMBL" id="CP114280">
    <property type="protein sequence ID" value="WFN55063.1"/>
    <property type="molecule type" value="Genomic_DNA"/>
</dbReference>
<evidence type="ECO:0000256" key="4">
    <source>
        <dbReference type="ARBA" id="ARBA00022603"/>
    </source>
</evidence>
<keyword evidence="5 14" id="KW-0808">Transferase</keyword>
<dbReference type="SUPFAM" id="SSF51735">
    <property type="entry name" value="NAD(P)-binding Rossmann-fold domains"/>
    <property type="match status" value="1"/>
</dbReference>
<dbReference type="NCBIfam" id="TIGR01469">
    <property type="entry name" value="cobA_cysG_Cterm"/>
    <property type="match status" value="1"/>
</dbReference>
<gene>
    <name evidence="14 19" type="primary">cysG</name>
    <name evidence="19" type="ORF">O1Q98_15660</name>
</gene>
<dbReference type="InterPro" id="IPR003043">
    <property type="entry name" value="Uropor_MeTrfase_CS"/>
</dbReference>
<dbReference type="PROSITE" id="PS00840">
    <property type="entry name" value="SUMT_2"/>
    <property type="match status" value="1"/>
</dbReference>
<comment type="catalytic activity">
    <reaction evidence="14">
        <text>siroheme + 2 H(+) = sirohydrochlorin + Fe(2+)</text>
        <dbReference type="Rhea" id="RHEA:24360"/>
        <dbReference type="ChEBI" id="CHEBI:15378"/>
        <dbReference type="ChEBI" id="CHEBI:29033"/>
        <dbReference type="ChEBI" id="CHEBI:58351"/>
        <dbReference type="ChEBI" id="CHEBI:60052"/>
        <dbReference type="EC" id="4.99.1.4"/>
    </reaction>
</comment>
<dbReference type="NCBIfam" id="NF004790">
    <property type="entry name" value="PRK06136.1"/>
    <property type="match status" value="1"/>
</dbReference>
<evidence type="ECO:0000256" key="1">
    <source>
        <dbReference type="ARBA" id="ARBA00005010"/>
    </source>
</evidence>
<dbReference type="Pfam" id="PF10414">
    <property type="entry name" value="CysG_dimeriser"/>
    <property type="match status" value="1"/>
</dbReference>
<dbReference type="PIRSF" id="PIRSF036426">
    <property type="entry name" value="Sirohaem_synth"/>
    <property type="match status" value="1"/>
</dbReference>
<comment type="pathway">
    <text evidence="12 14">Porphyrin-containing compound metabolism; siroheme biosynthesis; precorrin-2 from uroporphyrinogen III: step 1/1.</text>
</comment>
<comment type="pathway">
    <text evidence="14">Porphyrin-containing compound metabolism; siroheme biosynthesis; siroheme from sirohydrochlorin: step 1/1.</text>
</comment>
<dbReference type="HAMAP" id="MF_01646">
    <property type="entry name" value="Siroheme_synth"/>
    <property type="match status" value="1"/>
</dbReference>
<accession>A0ABY8G555</accession>
<name>A0ABY8G555_9GAMM</name>
<dbReference type="EC" id="1.3.1.76" evidence="14"/>
<dbReference type="PROSITE" id="PS00839">
    <property type="entry name" value="SUMT_1"/>
    <property type="match status" value="1"/>
</dbReference>
<feature type="binding site" evidence="14">
    <location>
        <position position="382"/>
    </location>
    <ligand>
        <name>S-adenosyl-L-methionine</name>
        <dbReference type="ChEBI" id="CHEBI:59789"/>
    </ligand>
</feature>
<evidence type="ECO:0000256" key="10">
    <source>
        <dbReference type="ARBA" id="ARBA00023244"/>
    </source>
</evidence>
<keyword evidence="7 14" id="KW-0560">Oxidoreductase</keyword>
<comment type="pathway">
    <text evidence="14">Cofactor biosynthesis; adenosylcobalamin biosynthesis; sirohydrochlorin from precorrin-2: step 1/1.</text>
</comment>
<comment type="similarity">
    <text evidence="14">In the N-terminal section; belongs to the precorrin-2 dehydrogenase / sirohydrochlorin ferrochelatase family.</text>
</comment>
<feature type="binding site" evidence="14">
    <location>
        <begin position="330"/>
        <end position="331"/>
    </location>
    <ligand>
        <name>S-adenosyl-L-methionine</name>
        <dbReference type="ChEBI" id="CHEBI:59789"/>
    </ligand>
</feature>
<evidence type="ECO:0000313" key="19">
    <source>
        <dbReference type="EMBL" id="WFN55063.1"/>
    </source>
</evidence>
<dbReference type="InterPro" id="IPR006366">
    <property type="entry name" value="CobA/CysG_C"/>
</dbReference>
<dbReference type="Proteomes" id="UP001219630">
    <property type="component" value="Chromosome"/>
</dbReference>
<comment type="similarity">
    <text evidence="14">In the C-terminal section; belongs to the precorrin methyltransferase family.</text>
</comment>
<keyword evidence="6 14" id="KW-0949">S-adenosyl-L-methionine</keyword>
<dbReference type="InterPro" id="IPR019478">
    <property type="entry name" value="Sirohaem_synthase_dimer_dom"/>
</dbReference>
<dbReference type="PANTHER" id="PTHR45790">
    <property type="entry name" value="SIROHEME SYNTHASE-RELATED"/>
    <property type="match status" value="1"/>
</dbReference>
<evidence type="ECO:0000256" key="8">
    <source>
        <dbReference type="ARBA" id="ARBA00023027"/>
    </source>
</evidence>
<keyword evidence="11 14" id="KW-0511">Multifunctional enzyme</keyword>
<dbReference type="InterPro" id="IPR000878">
    <property type="entry name" value="4pyrrol_Mease"/>
</dbReference>
<evidence type="ECO:0000256" key="13">
    <source>
        <dbReference type="ARBA" id="ARBA00047561"/>
    </source>
</evidence>
<feature type="active site" description="Proton acceptor" evidence="14">
    <location>
        <position position="247"/>
    </location>
</feature>
<dbReference type="EC" id="4.99.1.4" evidence="14"/>
<evidence type="ECO:0000313" key="20">
    <source>
        <dbReference type="Proteomes" id="UP001219630"/>
    </source>
</evidence>
<evidence type="ECO:0000256" key="6">
    <source>
        <dbReference type="ARBA" id="ARBA00022691"/>
    </source>
</evidence>
<proteinExistence type="inferred from homology"/>
<feature type="active site" description="Proton donor" evidence="14">
    <location>
        <position position="269"/>
    </location>
</feature>
<keyword evidence="9 14" id="KW-0456">Lyase</keyword>
<feature type="domain" description="Siroheme synthase central" evidence="18">
    <location>
        <begin position="120"/>
        <end position="145"/>
    </location>
</feature>
<dbReference type="Gene3D" id="3.40.50.720">
    <property type="entry name" value="NAD(P)-binding Rossmann-like Domain"/>
    <property type="match status" value="1"/>
</dbReference>
<feature type="binding site" evidence="14">
    <location>
        <position position="411"/>
    </location>
    <ligand>
        <name>S-adenosyl-L-methionine</name>
        <dbReference type="ChEBI" id="CHEBI:59789"/>
    </ligand>
</feature>
<evidence type="ECO:0000259" key="17">
    <source>
        <dbReference type="Pfam" id="PF10414"/>
    </source>
</evidence>
<keyword evidence="14" id="KW-0597">Phosphoprotein</keyword>
<feature type="domain" description="Sirohaem synthase dimerisation" evidence="17">
    <location>
        <begin position="150"/>
        <end position="207"/>
    </location>
</feature>
<evidence type="ECO:0000259" key="18">
    <source>
        <dbReference type="Pfam" id="PF14824"/>
    </source>
</evidence>
<evidence type="ECO:0000256" key="12">
    <source>
        <dbReference type="ARBA" id="ARBA00025705"/>
    </source>
</evidence>
<dbReference type="PANTHER" id="PTHR45790:SF1">
    <property type="entry name" value="SIROHEME SYNTHASE"/>
    <property type="match status" value="1"/>
</dbReference>
<dbReference type="EC" id="2.1.1.107" evidence="14"/>
<feature type="binding site" evidence="14">
    <location>
        <position position="224"/>
    </location>
    <ligand>
        <name>S-adenosyl-L-methionine</name>
        <dbReference type="ChEBI" id="CHEBI:59789"/>
    </ligand>
</feature>